<proteinExistence type="predicted"/>
<accession>A0AAV3ZQG4</accession>
<dbReference type="Proteomes" id="UP000735302">
    <property type="component" value="Unassembled WGS sequence"/>
</dbReference>
<gene>
    <name evidence="1" type="ORF">PoB_002321800</name>
</gene>
<sequence length="203" mass="21801">MLFSELLCGMSRQLDFVIRLKRNDEITMRSEDVGFRHNALPSFAVFLVLPGTWSTCQAAGVVFSLLVLTHSQEIFAAQIPKLDLGDKVANSNYCVDSRADGSVPACECYGVIVAFPCLGPDIGPESVEKGVFVSQGPASVEKGVFVSQDPESVEKGVFVSQDPDPVKKGVFVSQGPESVEKGVFVSQDPEPVEKGVFVSQGPE</sequence>
<comment type="caution">
    <text evidence="1">The sequence shown here is derived from an EMBL/GenBank/DDBJ whole genome shotgun (WGS) entry which is preliminary data.</text>
</comment>
<dbReference type="AlphaFoldDB" id="A0AAV3ZQG4"/>
<evidence type="ECO:0000313" key="1">
    <source>
        <dbReference type="EMBL" id="GFN96712.1"/>
    </source>
</evidence>
<organism evidence="1 2">
    <name type="scientific">Plakobranchus ocellatus</name>
    <dbReference type="NCBI Taxonomy" id="259542"/>
    <lineage>
        <taxon>Eukaryota</taxon>
        <taxon>Metazoa</taxon>
        <taxon>Spiralia</taxon>
        <taxon>Lophotrochozoa</taxon>
        <taxon>Mollusca</taxon>
        <taxon>Gastropoda</taxon>
        <taxon>Heterobranchia</taxon>
        <taxon>Euthyneura</taxon>
        <taxon>Panpulmonata</taxon>
        <taxon>Sacoglossa</taxon>
        <taxon>Placobranchoidea</taxon>
        <taxon>Plakobranchidae</taxon>
        <taxon>Plakobranchus</taxon>
    </lineage>
</organism>
<dbReference type="EMBL" id="BLXT01002699">
    <property type="protein sequence ID" value="GFN96712.1"/>
    <property type="molecule type" value="Genomic_DNA"/>
</dbReference>
<protein>
    <submittedName>
        <fullName evidence="1">Filamentous hemagglutinin family outer membrane protein</fullName>
    </submittedName>
</protein>
<name>A0AAV3ZQG4_9GAST</name>
<reference evidence="1 2" key="1">
    <citation type="journal article" date="2021" name="Elife">
        <title>Chloroplast acquisition without the gene transfer in kleptoplastic sea slugs, Plakobranchus ocellatus.</title>
        <authorList>
            <person name="Maeda T."/>
            <person name="Takahashi S."/>
            <person name="Yoshida T."/>
            <person name="Shimamura S."/>
            <person name="Takaki Y."/>
            <person name="Nagai Y."/>
            <person name="Toyoda A."/>
            <person name="Suzuki Y."/>
            <person name="Arimoto A."/>
            <person name="Ishii H."/>
            <person name="Satoh N."/>
            <person name="Nishiyama T."/>
            <person name="Hasebe M."/>
            <person name="Maruyama T."/>
            <person name="Minagawa J."/>
            <person name="Obokata J."/>
            <person name="Shigenobu S."/>
        </authorList>
    </citation>
    <scope>NUCLEOTIDE SEQUENCE [LARGE SCALE GENOMIC DNA]</scope>
</reference>
<evidence type="ECO:0000313" key="2">
    <source>
        <dbReference type="Proteomes" id="UP000735302"/>
    </source>
</evidence>
<keyword evidence="2" id="KW-1185">Reference proteome</keyword>